<dbReference type="GO" id="GO:0004497">
    <property type="term" value="F:monooxygenase activity"/>
    <property type="evidence" value="ECO:0007669"/>
    <property type="project" value="UniProtKB-KW"/>
</dbReference>
<sequence>MSRMLATFVRDPANGLAELGTRAHGGVVRLKLGPFRPYLVTHPDHVQQVLRGNWANYRREGMFWNPLKRMLGDGILGDGPVWETSRAILQSLFTAPYVASLAGVIASTIDARVAELDGLARTGAPIDAAREMAAIVNQSVVRVLFGDRVSRRDSERLISAYHTADAAVTVRLLMPFMPYRLPLPGDRAFMNAVAAIDDVVFPVIRQAKAEGPGHGEVDVVSALCHGAGGPPRDERWIRDDLVSVYAAASETTATTLTWLWPLLDAHPEVAARLYAEIDEVVGEGPPLPSHVPELRYTKMVLQEVMRLYPAGWLFPRMATESEQIGGTRVKAGSMVLISPYATHRLEGFWDRPLVFDPERFAPDAPRRRHRYVYFPFGGGPHQCLGQHLFYMDAPLIVAALLSRFRPVSVGGGPFTPARTALLRPRGRVILRLRPARTTLRSPR</sequence>
<keyword evidence="5 7" id="KW-0408">Iron</keyword>
<name>A0A917R4P0_9ACTN</name>
<comment type="cofactor">
    <cofactor evidence="7">
        <name>heme</name>
        <dbReference type="ChEBI" id="CHEBI:30413"/>
    </cofactor>
</comment>
<dbReference type="RefSeq" id="WP_189164019.1">
    <property type="nucleotide sequence ID" value="NZ_BMNT01000017.1"/>
</dbReference>
<reference evidence="9" key="2">
    <citation type="submission" date="2020-09" db="EMBL/GenBank/DDBJ databases">
        <authorList>
            <person name="Sun Q."/>
            <person name="Ohkuma M."/>
        </authorList>
    </citation>
    <scope>NUCLEOTIDE SEQUENCE</scope>
    <source>
        <strain evidence="9">JCM 13064</strain>
    </source>
</reference>
<dbReference type="InterPro" id="IPR017972">
    <property type="entry name" value="Cyt_P450_CS"/>
</dbReference>
<protein>
    <submittedName>
        <fullName evidence="9">Cytochrome P450</fullName>
    </submittedName>
</protein>
<comment type="caution">
    <text evidence="9">The sequence shown here is derived from an EMBL/GenBank/DDBJ whole genome shotgun (WGS) entry which is preliminary data.</text>
</comment>
<dbReference type="InterPro" id="IPR002401">
    <property type="entry name" value="Cyt_P450_E_grp-I"/>
</dbReference>
<dbReference type="PROSITE" id="PS00086">
    <property type="entry name" value="CYTOCHROME_P450"/>
    <property type="match status" value="1"/>
</dbReference>
<dbReference type="InterPro" id="IPR001128">
    <property type="entry name" value="Cyt_P450"/>
</dbReference>
<dbReference type="EMBL" id="BMNT01000017">
    <property type="protein sequence ID" value="GGK88839.1"/>
    <property type="molecule type" value="Genomic_DNA"/>
</dbReference>
<comment type="similarity">
    <text evidence="1 8">Belongs to the cytochrome P450 family.</text>
</comment>
<dbReference type="GO" id="GO:0020037">
    <property type="term" value="F:heme binding"/>
    <property type="evidence" value="ECO:0007669"/>
    <property type="project" value="InterPro"/>
</dbReference>
<dbReference type="InterPro" id="IPR036396">
    <property type="entry name" value="Cyt_P450_sf"/>
</dbReference>
<evidence type="ECO:0000256" key="6">
    <source>
        <dbReference type="ARBA" id="ARBA00023033"/>
    </source>
</evidence>
<dbReference type="PRINTS" id="PR00385">
    <property type="entry name" value="P450"/>
</dbReference>
<keyword evidence="3 7" id="KW-0479">Metal-binding</keyword>
<evidence type="ECO:0000256" key="8">
    <source>
        <dbReference type="RuleBase" id="RU000461"/>
    </source>
</evidence>
<keyword evidence="6 8" id="KW-0503">Monooxygenase</keyword>
<dbReference type="PRINTS" id="PR00463">
    <property type="entry name" value="EP450I"/>
</dbReference>
<evidence type="ECO:0000313" key="10">
    <source>
        <dbReference type="Proteomes" id="UP000645217"/>
    </source>
</evidence>
<evidence type="ECO:0000256" key="3">
    <source>
        <dbReference type="ARBA" id="ARBA00022723"/>
    </source>
</evidence>
<proteinExistence type="inferred from homology"/>
<dbReference type="Pfam" id="PF00067">
    <property type="entry name" value="p450"/>
    <property type="match status" value="1"/>
</dbReference>
<dbReference type="GO" id="GO:0005506">
    <property type="term" value="F:iron ion binding"/>
    <property type="evidence" value="ECO:0007669"/>
    <property type="project" value="InterPro"/>
</dbReference>
<evidence type="ECO:0000256" key="4">
    <source>
        <dbReference type="ARBA" id="ARBA00023002"/>
    </source>
</evidence>
<keyword evidence="10" id="KW-1185">Reference proteome</keyword>
<dbReference type="PANTHER" id="PTHR24291">
    <property type="entry name" value="CYTOCHROME P450 FAMILY 4"/>
    <property type="match status" value="1"/>
</dbReference>
<dbReference type="InterPro" id="IPR050196">
    <property type="entry name" value="Cytochrome_P450_Monoox"/>
</dbReference>
<evidence type="ECO:0000256" key="7">
    <source>
        <dbReference type="PIRSR" id="PIRSR602401-1"/>
    </source>
</evidence>
<dbReference type="AlphaFoldDB" id="A0A917R4P0"/>
<evidence type="ECO:0000256" key="1">
    <source>
        <dbReference type="ARBA" id="ARBA00010617"/>
    </source>
</evidence>
<dbReference type="Gene3D" id="1.10.630.10">
    <property type="entry name" value="Cytochrome P450"/>
    <property type="match status" value="1"/>
</dbReference>
<dbReference type="GO" id="GO:0016705">
    <property type="term" value="F:oxidoreductase activity, acting on paired donors, with incorporation or reduction of molecular oxygen"/>
    <property type="evidence" value="ECO:0007669"/>
    <property type="project" value="InterPro"/>
</dbReference>
<evidence type="ECO:0000256" key="2">
    <source>
        <dbReference type="ARBA" id="ARBA00022617"/>
    </source>
</evidence>
<organism evidence="9 10">
    <name type="scientific">Sphaerisporangium melleum</name>
    <dbReference type="NCBI Taxonomy" id="321316"/>
    <lineage>
        <taxon>Bacteria</taxon>
        <taxon>Bacillati</taxon>
        <taxon>Actinomycetota</taxon>
        <taxon>Actinomycetes</taxon>
        <taxon>Streptosporangiales</taxon>
        <taxon>Streptosporangiaceae</taxon>
        <taxon>Sphaerisporangium</taxon>
    </lineage>
</organism>
<feature type="binding site" description="axial binding residue" evidence="7">
    <location>
        <position position="383"/>
    </location>
    <ligand>
        <name>heme</name>
        <dbReference type="ChEBI" id="CHEBI:30413"/>
    </ligand>
    <ligandPart>
        <name>Fe</name>
        <dbReference type="ChEBI" id="CHEBI:18248"/>
    </ligandPart>
</feature>
<evidence type="ECO:0000313" key="9">
    <source>
        <dbReference type="EMBL" id="GGK88839.1"/>
    </source>
</evidence>
<evidence type="ECO:0000256" key="5">
    <source>
        <dbReference type="ARBA" id="ARBA00023004"/>
    </source>
</evidence>
<reference evidence="9" key="1">
    <citation type="journal article" date="2014" name="Int. J. Syst. Evol. Microbiol.">
        <title>Complete genome sequence of Corynebacterium casei LMG S-19264T (=DSM 44701T), isolated from a smear-ripened cheese.</title>
        <authorList>
            <consortium name="US DOE Joint Genome Institute (JGI-PGF)"/>
            <person name="Walter F."/>
            <person name="Albersmeier A."/>
            <person name="Kalinowski J."/>
            <person name="Ruckert C."/>
        </authorList>
    </citation>
    <scope>NUCLEOTIDE SEQUENCE</scope>
    <source>
        <strain evidence="9">JCM 13064</strain>
    </source>
</reference>
<keyword evidence="4 8" id="KW-0560">Oxidoreductase</keyword>
<gene>
    <name evidence="9" type="ORF">GCM10007964_34430</name>
</gene>
<dbReference type="Proteomes" id="UP000645217">
    <property type="component" value="Unassembled WGS sequence"/>
</dbReference>
<dbReference type="SUPFAM" id="SSF48264">
    <property type="entry name" value="Cytochrome P450"/>
    <property type="match status" value="1"/>
</dbReference>
<accession>A0A917R4P0</accession>
<keyword evidence="2 7" id="KW-0349">Heme</keyword>
<dbReference type="PANTHER" id="PTHR24291:SF50">
    <property type="entry name" value="BIFUNCTIONAL ALBAFLAVENONE MONOOXYGENASE_TERPENE SYNTHASE"/>
    <property type="match status" value="1"/>
</dbReference>